<protein>
    <submittedName>
        <fullName evidence="3">Proline iminopeptidase</fullName>
        <ecNumber evidence="3">3.4.11.5</ecNumber>
    </submittedName>
</protein>
<keyword evidence="4" id="KW-1185">Reference proteome</keyword>
<comment type="caution">
    <text evidence="3">The sequence shown here is derived from an EMBL/GenBank/DDBJ whole genome shotgun (WGS) entry which is preliminary data.</text>
</comment>
<dbReference type="InterPro" id="IPR000073">
    <property type="entry name" value="AB_hydrolase_1"/>
</dbReference>
<dbReference type="InterPro" id="IPR050266">
    <property type="entry name" value="AB_hydrolase_sf"/>
</dbReference>
<sequence>MSWSQQVVSTDRGTFEVFVSGAGDPICISHLYEAFSEKGDAFAEHFTKHKTVYLINLKNAGNSDKVKTKSELTMRETIKDLESIRIALGHERWSFAGHSTGGFLGLSYAITFPESFESFIISCSAPSKEFMKNEQCLYNPKGKFGNEYMKIFLTLFFPFSTKKQRTRALRKWIEYSLHRPEKYDQYFSSNDQSESKTIGSRIKAYIKDLQHYDVRKELPHIRIPTLILCGEHDVQCPAIYSKEMHKLITNSKLTIFKESNHFPYIEEAEAYQREIKLFFDSIDNGSKSF</sequence>
<reference evidence="3 4" key="1">
    <citation type="submission" date="2023-07" db="EMBL/GenBank/DDBJ databases">
        <title>Genomic Encyclopedia of Type Strains, Phase IV (KMG-IV): sequencing the most valuable type-strain genomes for metagenomic binning, comparative biology and taxonomic classification.</title>
        <authorList>
            <person name="Goeker M."/>
        </authorList>
    </citation>
    <scope>NUCLEOTIDE SEQUENCE [LARGE SCALE GENOMIC DNA]</scope>
    <source>
        <strain evidence="3 4">DSM 23837</strain>
    </source>
</reference>
<feature type="domain" description="AB hydrolase-1" evidence="2">
    <location>
        <begin position="42"/>
        <end position="268"/>
    </location>
</feature>
<evidence type="ECO:0000313" key="4">
    <source>
        <dbReference type="Proteomes" id="UP001223586"/>
    </source>
</evidence>
<gene>
    <name evidence="3" type="ORF">J2S08_003758</name>
</gene>
<dbReference type="Proteomes" id="UP001223586">
    <property type="component" value="Unassembled WGS sequence"/>
</dbReference>
<keyword evidence="1 3" id="KW-0378">Hydrolase</keyword>
<dbReference type="EC" id="3.4.11.5" evidence="3"/>
<dbReference type="PANTHER" id="PTHR43798:SF31">
    <property type="entry name" value="AB HYDROLASE SUPERFAMILY PROTEIN YCLE"/>
    <property type="match status" value="1"/>
</dbReference>
<dbReference type="Pfam" id="PF00561">
    <property type="entry name" value="Abhydrolase_1"/>
    <property type="match status" value="1"/>
</dbReference>
<dbReference type="RefSeq" id="WP_307232220.1">
    <property type="nucleotide sequence ID" value="NZ_JAUSTT010000028.1"/>
</dbReference>
<keyword evidence="3" id="KW-0645">Protease</keyword>
<dbReference type="PANTHER" id="PTHR43798">
    <property type="entry name" value="MONOACYLGLYCEROL LIPASE"/>
    <property type="match status" value="1"/>
</dbReference>
<accession>A0ABT9WXA1</accession>
<dbReference type="Gene3D" id="3.40.50.1820">
    <property type="entry name" value="alpha/beta hydrolase"/>
    <property type="match status" value="1"/>
</dbReference>
<dbReference type="InterPro" id="IPR029058">
    <property type="entry name" value="AB_hydrolase_fold"/>
</dbReference>
<name>A0ABT9WXA1_9BACI</name>
<dbReference type="EMBL" id="JAUSTT010000028">
    <property type="protein sequence ID" value="MDQ0177867.1"/>
    <property type="molecule type" value="Genomic_DNA"/>
</dbReference>
<dbReference type="GO" id="GO:0004177">
    <property type="term" value="F:aminopeptidase activity"/>
    <property type="evidence" value="ECO:0007669"/>
    <property type="project" value="UniProtKB-KW"/>
</dbReference>
<evidence type="ECO:0000256" key="1">
    <source>
        <dbReference type="ARBA" id="ARBA00022801"/>
    </source>
</evidence>
<dbReference type="SUPFAM" id="SSF53474">
    <property type="entry name" value="alpha/beta-Hydrolases"/>
    <property type="match status" value="1"/>
</dbReference>
<evidence type="ECO:0000313" key="3">
    <source>
        <dbReference type="EMBL" id="MDQ0177867.1"/>
    </source>
</evidence>
<evidence type="ECO:0000259" key="2">
    <source>
        <dbReference type="Pfam" id="PF00561"/>
    </source>
</evidence>
<proteinExistence type="predicted"/>
<keyword evidence="3" id="KW-0031">Aminopeptidase</keyword>
<organism evidence="3 4">
    <name type="scientific">Bacillus chungangensis</name>
    <dbReference type="NCBI Taxonomy" id="587633"/>
    <lineage>
        <taxon>Bacteria</taxon>
        <taxon>Bacillati</taxon>
        <taxon>Bacillota</taxon>
        <taxon>Bacilli</taxon>
        <taxon>Bacillales</taxon>
        <taxon>Bacillaceae</taxon>
        <taxon>Bacillus</taxon>
    </lineage>
</organism>